<dbReference type="Proteomes" id="UP000616151">
    <property type="component" value="Unassembled WGS sequence"/>
</dbReference>
<sequence>MAILEARNLNIAIPTGDGLVHAAQNVSFSVEAGELFGIAGESGSGKSVLAQAILGLLPTAEISGEIWFEGRDLLTLGPRDLQKLRGARIAMISQDPLSCLHPYYTIGSQISEAILTHKHIGKAAAKRETIEVLAKVGIAAPDERFSHYPHQFSGGMRQRVMIAMAVALNPALLIADEPTTALDVTVQAQIVELLDAMRRELGTAVMMITHDLGLLASVADHVMVMYAGNRMEIGRRSAVLAAPAHPYTAGLLASSPSNHAPGSPLTSIAGQPPSLLARPSGCAFAPRCAQVMPICSLERPPERAFADGSHSICWRESKAPAPMAPVVRQTSKQAASVATDDPIVTVRDLRFGYPSGGPFSKRAGVEILKGISLTLERGRTLGIVGESGCGKSTLARVIAGLVPASSGVIEIAGQDIAGLDAAQWHSLRKTVQLVFQDPFGSLNPRRRVGSIIGDPFRIHGVASGAERHKRVRDLMATVGLNPEHYNRFPSEFSGGQRQRIGIARALALNPSLIIYDEPVSALDVSIQAQVLNLIRALQKELGLSYLFISHDLAVVRHVSDEIAVMKEGRIVEMGDADQIYTTPQHPYTKSLLAASNPLPRLEGAS</sequence>
<name>A0ACC5R1Q9_9HYPH</name>
<keyword evidence="1" id="KW-0067">ATP-binding</keyword>
<comment type="caution">
    <text evidence="1">The sequence shown here is derived from an EMBL/GenBank/DDBJ whole genome shotgun (WGS) entry which is preliminary data.</text>
</comment>
<organism evidence="1 2">
    <name type="scientific">Taklimakanibacter albus</name>
    <dbReference type="NCBI Taxonomy" id="2800327"/>
    <lineage>
        <taxon>Bacteria</taxon>
        <taxon>Pseudomonadati</taxon>
        <taxon>Pseudomonadota</taxon>
        <taxon>Alphaproteobacteria</taxon>
        <taxon>Hyphomicrobiales</taxon>
        <taxon>Aestuariivirgaceae</taxon>
        <taxon>Taklimakanibacter</taxon>
    </lineage>
</organism>
<keyword evidence="1" id="KW-0547">Nucleotide-binding</keyword>
<protein>
    <submittedName>
        <fullName evidence="1">ABC transporter ATP-binding protein</fullName>
    </submittedName>
</protein>
<gene>
    <name evidence="1" type="ORF">JHL16_09550</name>
</gene>
<proteinExistence type="predicted"/>
<dbReference type="EMBL" id="JAENHL010000006">
    <property type="protein sequence ID" value="MBK1866596.1"/>
    <property type="molecule type" value="Genomic_DNA"/>
</dbReference>
<keyword evidence="2" id="KW-1185">Reference proteome</keyword>
<evidence type="ECO:0000313" key="2">
    <source>
        <dbReference type="Proteomes" id="UP000616151"/>
    </source>
</evidence>
<evidence type="ECO:0000313" key="1">
    <source>
        <dbReference type="EMBL" id="MBK1866596.1"/>
    </source>
</evidence>
<reference evidence="1" key="1">
    <citation type="submission" date="2021-01" db="EMBL/GenBank/DDBJ databases">
        <authorList>
            <person name="Sun Q."/>
        </authorList>
    </citation>
    <scope>NUCLEOTIDE SEQUENCE</scope>
    <source>
        <strain evidence="1">YIM B02566</strain>
    </source>
</reference>
<accession>A0ACC5R1Q9</accession>